<evidence type="ECO:0008006" key="4">
    <source>
        <dbReference type="Google" id="ProtNLM"/>
    </source>
</evidence>
<proteinExistence type="predicted"/>
<dbReference type="Proteomes" id="UP000316095">
    <property type="component" value="Unassembled WGS sequence"/>
</dbReference>
<dbReference type="RefSeq" id="WP_146501780.1">
    <property type="nucleotide sequence ID" value="NZ_SJPG01000001.1"/>
</dbReference>
<dbReference type="OrthoDB" id="287236at2"/>
<reference evidence="2 3" key="1">
    <citation type="submission" date="2019-02" db="EMBL/GenBank/DDBJ databases">
        <title>Deep-cultivation of Planctomycetes and their phenomic and genomic characterization uncovers novel biology.</title>
        <authorList>
            <person name="Wiegand S."/>
            <person name="Jogler M."/>
            <person name="Boedeker C."/>
            <person name="Pinto D."/>
            <person name="Vollmers J."/>
            <person name="Rivas-Marin E."/>
            <person name="Kohn T."/>
            <person name="Peeters S.H."/>
            <person name="Heuer A."/>
            <person name="Rast P."/>
            <person name="Oberbeckmann S."/>
            <person name="Bunk B."/>
            <person name="Jeske O."/>
            <person name="Meyerdierks A."/>
            <person name="Storesund J.E."/>
            <person name="Kallscheuer N."/>
            <person name="Luecker S."/>
            <person name="Lage O.M."/>
            <person name="Pohl T."/>
            <person name="Merkel B.J."/>
            <person name="Hornburger P."/>
            <person name="Mueller R.-W."/>
            <person name="Bruemmer F."/>
            <person name="Labrenz M."/>
            <person name="Spormann A.M."/>
            <person name="Op Den Camp H."/>
            <person name="Overmann J."/>
            <person name="Amann R."/>
            <person name="Jetten M.S.M."/>
            <person name="Mascher T."/>
            <person name="Medema M.H."/>
            <person name="Devos D.P."/>
            <person name="Kaster A.-K."/>
            <person name="Ovreas L."/>
            <person name="Rohde M."/>
            <person name="Galperin M.Y."/>
            <person name="Jogler C."/>
        </authorList>
    </citation>
    <scope>NUCLEOTIDE SEQUENCE [LARGE SCALE GENOMIC DNA]</scope>
    <source>
        <strain evidence="2 3">Pan54</strain>
    </source>
</reference>
<sequence>MPKKKSWPEENAQLVAEFRLNKKLSMEKTAKHFGMSVPTIRNALKYAKSQYGLDAFGKELSRMNHQNWAKENATQVLEYFEQPGVTMSDAVEHFGKSQPTLSMAKKYARQMGEEAVTPSSSSDDPSTSRAEIDPEKSSSRI</sequence>
<accession>A0A5C5XCF4</accession>
<feature type="region of interest" description="Disordered" evidence="1">
    <location>
        <begin position="103"/>
        <end position="141"/>
    </location>
</feature>
<protein>
    <recommendedName>
        <fullName evidence="4">HTH psq-type domain-containing protein</fullName>
    </recommendedName>
</protein>
<feature type="compositionally biased region" description="Basic and acidic residues" evidence="1">
    <location>
        <begin position="130"/>
        <end position="141"/>
    </location>
</feature>
<name>A0A5C5XCF4_9PLAN</name>
<evidence type="ECO:0000313" key="2">
    <source>
        <dbReference type="EMBL" id="TWT59592.1"/>
    </source>
</evidence>
<dbReference type="AlphaFoldDB" id="A0A5C5XCF4"/>
<organism evidence="2 3">
    <name type="scientific">Rubinisphaera italica</name>
    <dbReference type="NCBI Taxonomy" id="2527969"/>
    <lineage>
        <taxon>Bacteria</taxon>
        <taxon>Pseudomonadati</taxon>
        <taxon>Planctomycetota</taxon>
        <taxon>Planctomycetia</taxon>
        <taxon>Planctomycetales</taxon>
        <taxon>Planctomycetaceae</taxon>
        <taxon>Rubinisphaera</taxon>
    </lineage>
</organism>
<evidence type="ECO:0000313" key="3">
    <source>
        <dbReference type="Proteomes" id="UP000316095"/>
    </source>
</evidence>
<keyword evidence="3" id="KW-1185">Reference proteome</keyword>
<evidence type="ECO:0000256" key="1">
    <source>
        <dbReference type="SAM" id="MobiDB-lite"/>
    </source>
</evidence>
<gene>
    <name evidence="2" type="ORF">Pan54_03000</name>
</gene>
<comment type="caution">
    <text evidence="2">The sequence shown here is derived from an EMBL/GenBank/DDBJ whole genome shotgun (WGS) entry which is preliminary data.</text>
</comment>
<feature type="compositionally biased region" description="Low complexity" evidence="1">
    <location>
        <begin position="117"/>
        <end position="128"/>
    </location>
</feature>
<dbReference type="EMBL" id="SJPG01000001">
    <property type="protein sequence ID" value="TWT59592.1"/>
    <property type="molecule type" value="Genomic_DNA"/>
</dbReference>